<reference evidence="2 3" key="1">
    <citation type="submission" date="2023-01" db="EMBL/GenBank/DDBJ databases">
        <title>Analysis of 21 Apiospora genomes using comparative genomics revels a genus with tremendous synthesis potential of carbohydrate active enzymes and secondary metabolites.</title>
        <authorList>
            <person name="Sorensen T."/>
        </authorList>
    </citation>
    <scope>NUCLEOTIDE SEQUENCE [LARGE SCALE GENOMIC DNA]</scope>
    <source>
        <strain evidence="2 3">CBS 33761</strain>
    </source>
</reference>
<dbReference type="EMBL" id="JAQQWK010000006">
    <property type="protein sequence ID" value="KAK8038444.1"/>
    <property type="molecule type" value="Genomic_DNA"/>
</dbReference>
<evidence type="ECO:0000256" key="1">
    <source>
        <dbReference type="SAM" id="MobiDB-lite"/>
    </source>
</evidence>
<accession>A0ABR1SVT8</accession>
<keyword evidence="3" id="KW-1185">Reference proteome</keyword>
<comment type="caution">
    <text evidence="2">The sequence shown here is derived from an EMBL/GenBank/DDBJ whole genome shotgun (WGS) entry which is preliminary data.</text>
</comment>
<name>A0ABR1SVT8_9PEZI</name>
<evidence type="ECO:0000313" key="3">
    <source>
        <dbReference type="Proteomes" id="UP001444661"/>
    </source>
</evidence>
<organism evidence="2 3">
    <name type="scientific">Apiospora rasikravindrae</name>
    <dbReference type="NCBI Taxonomy" id="990691"/>
    <lineage>
        <taxon>Eukaryota</taxon>
        <taxon>Fungi</taxon>
        <taxon>Dikarya</taxon>
        <taxon>Ascomycota</taxon>
        <taxon>Pezizomycotina</taxon>
        <taxon>Sordariomycetes</taxon>
        <taxon>Xylariomycetidae</taxon>
        <taxon>Amphisphaeriales</taxon>
        <taxon>Apiosporaceae</taxon>
        <taxon>Apiospora</taxon>
    </lineage>
</organism>
<proteinExistence type="predicted"/>
<dbReference type="Proteomes" id="UP001444661">
    <property type="component" value="Unassembled WGS sequence"/>
</dbReference>
<feature type="region of interest" description="Disordered" evidence="1">
    <location>
        <begin position="37"/>
        <end position="78"/>
    </location>
</feature>
<gene>
    <name evidence="2" type="ORF">PG993_006855</name>
</gene>
<protein>
    <submittedName>
        <fullName evidence="2">Uncharacterized protein</fullName>
    </submittedName>
</protein>
<evidence type="ECO:0000313" key="2">
    <source>
        <dbReference type="EMBL" id="KAK8038444.1"/>
    </source>
</evidence>
<sequence length="279" mass="30823">MESLLKDLTFDEKHTRVTRETILPLMDSRALQEVGANEINDVDREGIPQHKSPKPEPPQQRGSYKAEQAAESAARGSNYTNGLPIRPCLHLDFAEPTGKHHNSDSGLLYYHSKLFPAYDDKDGFLAHQIPAALHLVCRLTGNAIAQLNGRNRGPAPKVNEKVFRVMQTTGAIMGDTMGKTYTILLVLEYMAEKGFFVEKVDKKDDGKAGGKAGGKAYNFPCLLVCTDSGVAYQWLDKIQSFFTRINPVLAFGDDKHASRPGATANVKRLSLDHPEDNMP</sequence>